<organism evidence="2 3">
    <name type="scientific">Drosophila simulans</name>
    <name type="common">Fruit fly</name>
    <dbReference type="NCBI Taxonomy" id="7240"/>
    <lineage>
        <taxon>Eukaryota</taxon>
        <taxon>Metazoa</taxon>
        <taxon>Ecdysozoa</taxon>
        <taxon>Arthropoda</taxon>
        <taxon>Hexapoda</taxon>
        <taxon>Insecta</taxon>
        <taxon>Pterygota</taxon>
        <taxon>Neoptera</taxon>
        <taxon>Endopterygota</taxon>
        <taxon>Diptera</taxon>
        <taxon>Brachycera</taxon>
        <taxon>Muscomorpha</taxon>
        <taxon>Ephydroidea</taxon>
        <taxon>Drosophilidae</taxon>
        <taxon>Drosophila</taxon>
        <taxon>Sophophora</taxon>
    </lineage>
</organism>
<reference evidence="2 3" key="1">
    <citation type="journal article" date="2007" name="Nature">
        <title>Evolution of genes and genomes on the Drosophila phylogeny.</title>
        <authorList>
            <consortium name="Drosophila 12 Genomes Consortium"/>
            <person name="Clark A.G."/>
            <person name="Eisen M.B."/>
            <person name="Smith D.R."/>
            <person name="Bergman C.M."/>
            <person name="Oliver B."/>
            <person name="Markow T.A."/>
            <person name="Kaufman T.C."/>
            <person name="Kellis M."/>
            <person name="Gelbart W."/>
            <person name="Iyer V.N."/>
            <person name="Pollard D.A."/>
            <person name="Sackton T.B."/>
            <person name="Larracuente A.M."/>
            <person name="Singh N.D."/>
            <person name="Abad J.P."/>
            <person name="Abt D.N."/>
            <person name="Adryan B."/>
            <person name="Aguade M."/>
            <person name="Akashi H."/>
            <person name="Anderson W.W."/>
            <person name="Aquadro C.F."/>
            <person name="Ardell D.H."/>
            <person name="Arguello R."/>
            <person name="Artieri C.G."/>
            <person name="Barbash D.A."/>
            <person name="Barker D."/>
            <person name="Barsanti P."/>
            <person name="Batterham P."/>
            <person name="Batzoglou S."/>
            <person name="Begun D."/>
            <person name="Bhutkar A."/>
            <person name="Blanco E."/>
            <person name="Bosak S.A."/>
            <person name="Bradley R.K."/>
            <person name="Brand A.D."/>
            <person name="Brent M.R."/>
            <person name="Brooks A.N."/>
            <person name="Brown R.H."/>
            <person name="Butlin R.K."/>
            <person name="Caggese C."/>
            <person name="Calvi B.R."/>
            <person name="Bernardo de Carvalho A."/>
            <person name="Caspi A."/>
            <person name="Castrezana S."/>
            <person name="Celniker S.E."/>
            <person name="Chang J.L."/>
            <person name="Chapple C."/>
            <person name="Chatterji S."/>
            <person name="Chinwalla A."/>
            <person name="Civetta A."/>
            <person name="Clifton S.W."/>
            <person name="Comeron J.M."/>
            <person name="Costello J.C."/>
            <person name="Coyne J.A."/>
            <person name="Daub J."/>
            <person name="David R.G."/>
            <person name="Delcher A.L."/>
            <person name="Delehaunty K."/>
            <person name="Do C.B."/>
            <person name="Ebling H."/>
            <person name="Edwards K."/>
            <person name="Eickbush T."/>
            <person name="Evans J.D."/>
            <person name="Filipski A."/>
            <person name="Findeiss S."/>
            <person name="Freyhult E."/>
            <person name="Fulton L."/>
            <person name="Fulton R."/>
            <person name="Garcia A.C."/>
            <person name="Gardiner A."/>
            <person name="Garfield D.A."/>
            <person name="Garvin B.E."/>
            <person name="Gibson G."/>
            <person name="Gilbert D."/>
            <person name="Gnerre S."/>
            <person name="Godfrey J."/>
            <person name="Good R."/>
            <person name="Gotea V."/>
            <person name="Gravely B."/>
            <person name="Greenberg A.J."/>
            <person name="Griffiths-Jones S."/>
            <person name="Gross S."/>
            <person name="Guigo R."/>
            <person name="Gustafson E.A."/>
            <person name="Haerty W."/>
            <person name="Hahn M.W."/>
            <person name="Halligan D.L."/>
            <person name="Halpern A.L."/>
            <person name="Halter G.M."/>
            <person name="Han M.V."/>
            <person name="Heger A."/>
            <person name="Hillier L."/>
            <person name="Hinrichs A.S."/>
            <person name="Holmes I."/>
            <person name="Hoskins R.A."/>
            <person name="Hubisz M.J."/>
            <person name="Hultmark D."/>
            <person name="Huntley M.A."/>
            <person name="Jaffe D.B."/>
            <person name="Jagadeeshan S."/>
            <person name="Jeck W.R."/>
            <person name="Johnson J."/>
            <person name="Jones C.D."/>
            <person name="Jordan W.C."/>
            <person name="Karpen G.H."/>
            <person name="Kataoka E."/>
            <person name="Keightley P.D."/>
            <person name="Kheradpour P."/>
            <person name="Kirkness E.F."/>
            <person name="Koerich L.B."/>
            <person name="Kristiansen K."/>
            <person name="Kudrna D."/>
            <person name="Kulathinal R.J."/>
            <person name="Kumar S."/>
            <person name="Kwok R."/>
            <person name="Lander E."/>
            <person name="Langley C.H."/>
            <person name="Lapoint R."/>
            <person name="Lazzaro B.P."/>
            <person name="Lee S.J."/>
            <person name="Levesque L."/>
            <person name="Li R."/>
            <person name="Lin C.F."/>
            <person name="Lin M.F."/>
            <person name="Lindblad-Toh K."/>
            <person name="Llopart A."/>
            <person name="Long M."/>
            <person name="Low L."/>
            <person name="Lozovsky E."/>
            <person name="Lu J."/>
            <person name="Luo M."/>
            <person name="Machado C.A."/>
            <person name="Makalowski W."/>
            <person name="Marzo M."/>
            <person name="Matsuda M."/>
            <person name="Matzkin L."/>
            <person name="McAllister B."/>
            <person name="McBride C.S."/>
            <person name="McKernan B."/>
            <person name="McKernan K."/>
            <person name="Mendez-Lago M."/>
            <person name="Minx P."/>
            <person name="Mollenhauer M.U."/>
            <person name="Montooth K."/>
            <person name="Mount S.M."/>
            <person name="Mu X."/>
            <person name="Myers E."/>
            <person name="Negre B."/>
            <person name="Newfeld S."/>
            <person name="Nielsen R."/>
            <person name="Noor M.A."/>
            <person name="O'Grady P."/>
            <person name="Pachter L."/>
            <person name="Papaceit M."/>
            <person name="Parisi M.J."/>
            <person name="Parisi M."/>
            <person name="Parts L."/>
            <person name="Pedersen J.S."/>
            <person name="Pesole G."/>
            <person name="Phillippy A.M."/>
            <person name="Ponting C.P."/>
            <person name="Pop M."/>
            <person name="Porcelli D."/>
            <person name="Powell J.R."/>
            <person name="Prohaska S."/>
            <person name="Pruitt K."/>
            <person name="Puig M."/>
            <person name="Quesneville H."/>
            <person name="Ram K.R."/>
            <person name="Rand D."/>
            <person name="Rasmussen M.D."/>
            <person name="Reed L.K."/>
            <person name="Reenan R."/>
            <person name="Reily A."/>
            <person name="Remington K.A."/>
            <person name="Rieger T.T."/>
            <person name="Ritchie M.G."/>
            <person name="Robin C."/>
            <person name="Rogers Y.H."/>
            <person name="Rohde C."/>
            <person name="Rozas J."/>
            <person name="Rubenfield M.J."/>
            <person name="Ruiz A."/>
            <person name="Russo S."/>
            <person name="Salzberg S.L."/>
            <person name="Sanchez-Gracia A."/>
            <person name="Saranga D.J."/>
            <person name="Sato H."/>
            <person name="Schaeffer S.W."/>
            <person name="Schatz M.C."/>
            <person name="Schlenke T."/>
            <person name="Schwartz R."/>
            <person name="Segarra C."/>
            <person name="Singh R.S."/>
            <person name="Sirot L."/>
            <person name="Sirota M."/>
            <person name="Sisneros N.B."/>
            <person name="Smith C.D."/>
            <person name="Smith T.F."/>
            <person name="Spieth J."/>
            <person name="Stage D.E."/>
            <person name="Stark A."/>
            <person name="Stephan W."/>
            <person name="Strausberg R.L."/>
            <person name="Strempel S."/>
            <person name="Sturgill D."/>
            <person name="Sutton G."/>
            <person name="Sutton G.G."/>
            <person name="Tao W."/>
            <person name="Teichmann S."/>
            <person name="Tobari Y.N."/>
            <person name="Tomimura Y."/>
            <person name="Tsolas J.M."/>
            <person name="Valente V.L."/>
            <person name="Venter E."/>
            <person name="Venter J.C."/>
            <person name="Vicario S."/>
            <person name="Vieira F.G."/>
            <person name="Vilella A.J."/>
            <person name="Villasante A."/>
            <person name="Walenz B."/>
            <person name="Wang J."/>
            <person name="Wasserman M."/>
            <person name="Watts T."/>
            <person name="Wilson D."/>
            <person name="Wilson R.K."/>
            <person name="Wing R.A."/>
            <person name="Wolfner M.F."/>
            <person name="Wong A."/>
            <person name="Wong G.K."/>
            <person name="Wu C.I."/>
            <person name="Wu G."/>
            <person name="Yamamoto D."/>
            <person name="Yang H.P."/>
            <person name="Yang S.P."/>
            <person name="Yorke J.A."/>
            <person name="Yoshida K."/>
            <person name="Zdobnov E."/>
            <person name="Zhang P."/>
            <person name="Zhang Y."/>
            <person name="Zimin A.V."/>
            <person name="Baldwin J."/>
            <person name="Abdouelleil A."/>
            <person name="Abdulkadir J."/>
            <person name="Abebe A."/>
            <person name="Abera B."/>
            <person name="Abreu J."/>
            <person name="Acer S.C."/>
            <person name="Aftuck L."/>
            <person name="Alexander A."/>
            <person name="An P."/>
            <person name="Anderson E."/>
            <person name="Anderson S."/>
            <person name="Arachi H."/>
            <person name="Azer M."/>
            <person name="Bachantsang P."/>
            <person name="Barry A."/>
            <person name="Bayul T."/>
            <person name="Berlin A."/>
            <person name="Bessette D."/>
            <person name="Bloom T."/>
            <person name="Blye J."/>
            <person name="Boguslavskiy L."/>
            <person name="Bonnet C."/>
            <person name="Boukhgalter B."/>
            <person name="Bourzgui I."/>
            <person name="Brown A."/>
            <person name="Cahill P."/>
            <person name="Channer S."/>
            <person name="Cheshatsang Y."/>
            <person name="Chuda L."/>
            <person name="Citroen M."/>
            <person name="Collymore A."/>
            <person name="Cooke P."/>
            <person name="Costello M."/>
            <person name="D'Aco K."/>
            <person name="Daza R."/>
            <person name="De Haan G."/>
            <person name="DeGray S."/>
            <person name="DeMaso C."/>
            <person name="Dhargay N."/>
            <person name="Dooley K."/>
            <person name="Dooley E."/>
            <person name="Doricent M."/>
            <person name="Dorje P."/>
            <person name="Dorjee K."/>
            <person name="Dupes A."/>
            <person name="Elong R."/>
            <person name="Falk J."/>
            <person name="Farina A."/>
            <person name="Faro S."/>
            <person name="Ferguson D."/>
            <person name="Fisher S."/>
            <person name="Foley C.D."/>
            <person name="Franke A."/>
            <person name="Friedrich D."/>
            <person name="Gadbois L."/>
            <person name="Gearin G."/>
            <person name="Gearin C.R."/>
            <person name="Giannoukos G."/>
            <person name="Goode T."/>
            <person name="Graham J."/>
            <person name="Grandbois E."/>
            <person name="Grewal S."/>
            <person name="Gyaltsen K."/>
            <person name="Hafez N."/>
            <person name="Hagos B."/>
            <person name="Hall J."/>
            <person name="Henson C."/>
            <person name="Hollinger A."/>
            <person name="Honan T."/>
            <person name="Huard M.D."/>
            <person name="Hughes L."/>
            <person name="Hurhula B."/>
            <person name="Husby M.E."/>
            <person name="Kamat A."/>
            <person name="Kanga B."/>
            <person name="Kashin S."/>
            <person name="Khazanovich D."/>
            <person name="Kisner P."/>
            <person name="Lance K."/>
            <person name="Lara M."/>
            <person name="Lee W."/>
            <person name="Lennon N."/>
            <person name="Letendre F."/>
            <person name="LeVine R."/>
            <person name="Lipovsky A."/>
            <person name="Liu X."/>
            <person name="Liu J."/>
            <person name="Liu S."/>
            <person name="Lokyitsang T."/>
            <person name="Lokyitsang Y."/>
            <person name="Lubonja R."/>
            <person name="Lui A."/>
            <person name="MacDonald P."/>
            <person name="Magnisalis V."/>
            <person name="Maru K."/>
            <person name="Matthews C."/>
            <person name="McCusker W."/>
            <person name="McDonough S."/>
            <person name="Mehta T."/>
            <person name="Meldrim J."/>
            <person name="Meneus L."/>
            <person name="Mihai O."/>
            <person name="Mihalev A."/>
            <person name="Mihova T."/>
            <person name="Mittelman R."/>
            <person name="Mlenga V."/>
            <person name="Montmayeur A."/>
            <person name="Mulrain L."/>
            <person name="Navidi A."/>
            <person name="Naylor J."/>
            <person name="Negash T."/>
            <person name="Nguyen T."/>
            <person name="Nguyen N."/>
            <person name="Nicol R."/>
            <person name="Norbu C."/>
            <person name="Norbu N."/>
            <person name="Novod N."/>
            <person name="O'Neill B."/>
            <person name="Osman S."/>
            <person name="Markiewicz E."/>
            <person name="Oyono O.L."/>
            <person name="Patti C."/>
            <person name="Phunkhang P."/>
            <person name="Pierre F."/>
            <person name="Priest M."/>
            <person name="Raghuraman S."/>
            <person name="Rege F."/>
            <person name="Reyes R."/>
            <person name="Rise C."/>
            <person name="Rogov P."/>
            <person name="Ross K."/>
            <person name="Ryan E."/>
            <person name="Settipalli S."/>
            <person name="Shea T."/>
            <person name="Sherpa N."/>
            <person name="Shi L."/>
            <person name="Shih D."/>
            <person name="Sparrow T."/>
            <person name="Spaulding J."/>
            <person name="Stalker J."/>
            <person name="Stange-Thomann N."/>
            <person name="Stavropoulos S."/>
            <person name="Stone C."/>
            <person name="Strader C."/>
            <person name="Tesfaye S."/>
            <person name="Thomson T."/>
            <person name="Thoulutsang Y."/>
            <person name="Thoulutsang D."/>
            <person name="Topham K."/>
            <person name="Topping I."/>
            <person name="Tsamla T."/>
            <person name="Vassiliev H."/>
            <person name="Vo A."/>
            <person name="Wangchuk T."/>
            <person name="Wangdi T."/>
            <person name="Weiand M."/>
            <person name="Wilkinson J."/>
            <person name="Wilson A."/>
            <person name="Yadav S."/>
            <person name="Young G."/>
            <person name="Yu Q."/>
            <person name="Zembek L."/>
            <person name="Zhong D."/>
            <person name="Zimmer A."/>
            <person name="Zwirko Z."/>
            <person name="Jaffe D.B."/>
            <person name="Alvarez P."/>
            <person name="Brockman W."/>
            <person name="Butler J."/>
            <person name="Chin C."/>
            <person name="Gnerre S."/>
            <person name="Grabherr M."/>
            <person name="Kleber M."/>
            <person name="Mauceli E."/>
            <person name="MacCallum I."/>
        </authorList>
    </citation>
    <scope>NUCLEOTIDE SEQUENCE [LARGE SCALE GENOMIC DNA]</scope>
    <source>
        <strain evidence="3">white501</strain>
    </source>
</reference>
<keyword evidence="3" id="KW-1185">Reference proteome</keyword>
<feature type="compositionally biased region" description="Polar residues" evidence="1">
    <location>
        <begin position="89"/>
        <end position="98"/>
    </location>
</feature>
<feature type="region of interest" description="Disordered" evidence="1">
    <location>
        <begin position="1"/>
        <end position="98"/>
    </location>
</feature>
<dbReference type="EMBL" id="CM000363">
    <property type="protein sequence ID" value="EDX11506.1"/>
    <property type="molecule type" value="Genomic_DNA"/>
</dbReference>
<gene>
    <name evidence="2" type="primary">Dsim\GD15041</name>
    <name evidence="2" type="ORF">Dsim_GD15041</name>
</gene>
<sequence length="98" mass="10836">MAQFGTILANALATQERNDTTPQHSLSGKVTSPIEEEEQLEVEQEQQQQQHPFDSSLSPISAGKTAEASTDPGWAIYATQQRGHDQRSVRSSQEQPEE</sequence>
<evidence type="ECO:0000313" key="3">
    <source>
        <dbReference type="Proteomes" id="UP000000304"/>
    </source>
</evidence>
<dbReference type="AlphaFoldDB" id="B4QL88"/>
<feature type="compositionally biased region" description="Polar residues" evidence="1">
    <location>
        <begin position="12"/>
        <end position="30"/>
    </location>
</feature>
<evidence type="ECO:0000313" key="2">
    <source>
        <dbReference type="EMBL" id="EDX11506.1"/>
    </source>
</evidence>
<accession>B4QL88</accession>
<evidence type="ECO:0000256" key="1">
    <source>
        <dbReference type="SAM" id="MobiDB-lite"/>
    </source>
</evidence>
<proteinExistence type="predicted"/>
<dbReference type="Proteomes" id="UP000000304">
    <property type="component" value="Chromosome 3L"/>
</dbReference>
<feature type="compositionally biased region" description="Acidic residues" evidence="1">
    <location>
        <begin position="34"/>
        <end position="44"/>
    </location>
</feature>
<dbReference type="STRING" id="7240.B4QL88"/>
<name>B4QL88_DROSI</name>
<protein>
    <submittedName>
        <fullName evidence="2">GD15041</fullName>
    </submittedName>
</protein>
<dbReference type="OrthoDB" id="2187496at2759"/>
<dbReference type="HOGENOM" id="CLU_2335873_0_0_1"/>